<dbReference type="HOGENOM" id="CLU_123372_2_3_0"/>
<dbReference type="PANTHER" id="PTHR38598">
    <property type="entry name" value="INNER MEMBRANE PROTEIN YJCH"/>
    <property type="match status" value="1"/>
</dbReference>
<proteinExistence type="predicted"/>
<dbReference type="AlphaFoldDB" id="C1DWC2"/>
<dbReference type="KEGG" id="saf:SULAZ_1442"/>
<dbReference type="EMBL" id="CP001229">
    <property type="protein sequence ID" value="ACN99493.1"/>
    <property type="molecule type" value="Genomic_DNA"/>
</dbReference>
<dbReference type="GO" id="GO:0005886">
    <property type="term" value="C:plasma membrane"/>
    <property type="evidence" value="ECO:0007669"/>
    <property type="project" value="TreeGrafter"/>
</dbReference>
<evidence type="ECO:0000313" key="3">
    <source>
        <dbReference type="Proteomes" id="UP000001369"/>
    </source>
</evidence>
<gene>
    <name evidence="2" type="ordered locus">SULAZ_1442</name>
</gene>
<name>C1DWC2_SULAA</name>
<dbReference type="PANTHER" id="PTHR38598:SF1">
    <property type="entry name" value="INNER MEMBRANE PROTEIN YJCH"/>
    <property type="match status" value="1"/>
</dbReference>
<dbReference type="OrthoDB" id="9799991at2"/>
<dbReference type="STRING" id="204536.SULAZ_1442"/>
<sequence>MDRSLIEKIKNDPDFQKLVSERNRVMVILTALELIIYFGFILLVAFNKEFLAQKIGEGVVTIGIPIGIGVIVLSFLLTGVYVYIANKDYDELSEKIKKKYLKEV</sequence>
<keyword evidence="1" id="KW-1133">Transmembrane helix</keyword>
<dbReference type="eggNOG" id="COG3162">
    <property type="taxonomic scope" value="Bacteria"/>
</dbReference>
<dbReference type="Pfam" id="PF04341">
    <property type="entry name" value="DUF485"/>
    <property type="match status" value="1"/>
</dbReference>
<reference evidence="2 3" key="1">
    <citation type="journal article" date="2009" name="J. Bacteriol.">
        <title>Complete and draft genome sequences of six members of the Aquificales.</title>
        <authorList>
            <person name="Reysenbach A.L."/>
            <person name="Hamamura N."/>
            <person name="Podar M."/>
            <person name="Griffiths E."/>
            <person name="Ferreira S."/>
            <person name="Hochstein R."/>
            <person name="Heidelberg J."/>
            <person name="Johnson J."/>
            <person name="Mead D."/>
            <person name="Pohorille A."/>
            <person name="Sarmiento M."/>
            <person name="Schweighofer K."/>
            <person name="Seshadri R."/>
            <person name="Voytek M.A."/>
        </authorList>
    </citation>
    <scope>NUCLEOTIDE SEQUENCE [LARGE SCALE GENOMIC DNA]</scope>
    <source>
        <strain evidence="3">Az-Fu1 / DSM 15241 / OCM 825</strain>
    </source>
</reference>
<keyword evidence="1" id="KW-0472">Membrane</keyword>
<keyword evidence="1" id="KW-0812">Transmembrane</keyword>
<feature type="transmembrane region" description="Helical" evidence="1">
    <location>
        <begin position="25"/>
        <end position="46"/>
    </location>
</feature>
<keyword evidence="3" id="KW-1185">Reference proteome</keyword>
<evidence type="ECO:0000256" key="1">
    <source>
        <dbReference type="SAM" id="Phobius"/>
    </source>
</evidence>
<dbReference type="RefSeq" id="WP_012674806.1">
    <property type="nucleotide sequence ID" value="NC_012438.1"/>
</dbReference>
<organism evidence="2 3">
    <name type="scientific">Sulfurihydrogenibium azorense (strain DSM 15241 / OCM 825 / Az-Fu1)</name>
    <dbReference type="NCBI Taxonomy" id="204536"/>
    <lineage>
        <taxon>Bacteria</taxon>
        <taxon>Pseudomonadati</taxon>
        <taxon>Aquificota</taxon>
        <taxon>Aquificia</taxon>
        <taxon>Aquificales</taxon>
        <taxon>Hydrogenothermaceae</taxon>
        <taxon>Sulfurihydrogenibium</taxon>
    </lineage>
</organism>
<dbReference type="Proteomes" id="UP000001369">
    <property type="component" value="Chromosome"/>
</dbReference>
<dbReference type="InterPro" id="IPR007436">
    <property type="entry name" value="DUF485"/>
</dbReference>
<accession>C1DWC2</accession>
<evidence type="ECO:0000313" key="2">
    <source>
        <dbReference type="EMBL" id="ACN99493.1"/>
    </source>
</evidence>
<dbReference type="InterPro" id="IPR052959">
    <property type="entry name" value="Inner_membrane_assoc"/>
</dbReference>
<protein>
    <submittedName>
        <fullName evidence="2">Membrane protein</fullName>
    </submittedName>
</protein>
<feature type="transmembrane region" description="Helical" evidence="1">
    <location>
        <begin position="58"/>
        <end position="84"/>
    </location>
</feature>